<keyword evidence="3" id="KW-1185">Reference proteome</keyword>
<reference evidence="2 3" key="1">
    <citation type="submission" date="2018-03" db="EMBL/GenBank/DDBJ databases">
        <title>Genomic Encyclopedia of Archaeal and Bacterial Type Strains, Phase II (KMG-II): from individual species to whole genera.</title>
        <authorList>
            <person name="Goeker M."/>
        </authorList>
    </citation>
    <scope>NUCLEOTIDE SEQUENCE [LARGE SCALE GENOMIC DNA]</scope>
    <source>
        <strain evidence="2 3">DSM 45312</strain>
    </source>
</reference>
<dbReference type="GO" id="GO:0004519">
    <property type="term" value="F:endonuclease activity"/>
    <property type="evidence" value="ECO:0007669"/>
    <property type="project" value="UniProtKB-KW"/>
</dbReference>
<comment type="caution">
    <text evidence="2">The sequence shown here is derived from an EMBL/GenBank/DDBJ whole genome shotgun (WGS) entry which is preliminary data.</text>
</comment>
<keyword evidence="2" id="KW-0255">Endonuclease</keyword>
<name>A0A2P8DSE0_9ACTN</name>
<dbReference type="AlphaFoldDB" id="A0A2P8DSE0"/>
<dbReference type="EMBL" id="PYGA01000002">
    <property type="protein sequence ID" value="PSL00136.1"/>
    <property type="molecule type" value="Genomic_DNA"/>
</dbReference>
<dbReference type="InterPro" id="IPR011335">
    <property type="entry name" value="Restrct_endonuc-II-like"/>
</dbReference>
<evidence type="ECO:0000313" key="3">
    <source>
        <dbReference type="Proteomes" id="UP000240542"/>
    </source>
</evidence>
<gene>
    <name evidence="2" type="ORF">CLV63_102262</name>
</gene>
<dbReference type="Gene3D" id="3.90.1570.10">
    <property type="entry name" value="tt1808, chain A"/>
    <property type="match status" value="1"/>
</dbReference>
<dbReference type="InterPro" id="IPR008538">
    <property type="entry name" value="Uma2"/>
</dbReference>
<dbReference type="SUPFAM" id="SSF52980">
    <property type="entry name" value="Restriction endonuclease-like"/>
    <property type="match status" value="1"/>
</dbReference>
<accession>A0A2P8DSE0</accession>
<organism evidence="2 3">
    <name type="scientific">Murinocardiopsis flavida</name>
    <dbReference type="NCBI Taxonomy" id="645275"/>
    <lineage>
        <taxon>Bacteria</taxon>
        <taxon>Bacillati</taxon>
        <taxon>Actinomycetota</taxon>
        <taxon>Actinomycetes</taxon>
        <taxon>Streptosporangiales</taxon>
        <taxon>Nocardiopsidaceae</taxon>
        <taxon>Murinocardiopsis</taxon>
    </lineage>
</organism>
<dbReference type="Proteomes" id="UP000240542">
    <property type="component" value="Unassembled WGS sequence"/>
</dbReference>
<evidence type="ECO:0000313" key="2">
    <source>
        <dbReference type="EMBL" id="PSL00136.1"/>
    </source>
</evidence>
<keyword evidence="2" id="KW-0540">Nuclease</keyword>
<dbReference type="InterPro" id="IPR012296">
    <property type="entry name" value="Nuclease_put_TT1808"/>
</dbReference>
<protein>
    <submittedName>
        <fullName evidence="2">Uma2 family endonuclease</fullName>
    </submittedName>
</protein>
<dbReference type="PANTHER" id="PTHR35400:SF3">
    <property type="entry name" value="SLL1072 PROTEIN"/>
    <property type="match status" value="1"/>
</dbReference>
<proteinExistence type="predicted"/>
<feature type="domain" description="Putative restriction endonuclease" evidence="1">
    <location>
        <begin position="28"/>
        <end position="191"/>
    </location>
</feature>
<dbReference type="CDD" id="cd06260">
    <property type="entry name" value="DUF820-like"/>
    <property type="match status" value="1"/>
</dbReference>
<dbReference type="Pfam" id="PF05685">
    <property type="entry name" value="Uma2"/>
    <property type="match status" value="1"/>
</dbReference>
<keyword evidence="2" id="KW-0378">Hydrolase</keyword>
<evidence type="ECO:0000259" key="1">
    <source>
        <dbReference type="Pfam" id="PF05685"/>
    </source>
</evidence>
<dbReference type="PANTHER" id="PTHR35400">
    <property type="entry name" value="SLR1083 PROTEIN"/>
    <property type="match status" value="1"/>
</dbReference>
<sequence>MTALAPDPVPVAEEQELSASQELFAVLDAMEVPRGARAEILDGETITVSPTPIGLHQENVYLLDEQLRNAMPKGHRSEGYLEIRVPYIDRCVIPDLFIAPREVLVTDQHYIAPDEVLLVAEVVSKGSRRRDHEEKPAIYARSAIPAYLLVDPGEGRVTLYSNPEGELYRERVTRDFGDALRLPEPFGFTLETGGFLRYP</sequence>